<proteinExistence type="predicted"/>
<evidence type="ECO:0000313" key="3">
    <source>
        <dbReference type="EMBL" id="CAI2376488.1"/>
    </source>
</evidence>
<feature type="compositionally biased region" description="Polar residues" evidence="2">
    <location>
        <begin position="314"/>
        <end position="327"/>
    </location>
</feature>
<feature type="coiled-coil region" evidence="1">
    <location>
        <begin position="657"/>
        <end position="723"/>
    </location>
</feature>
<dbReference type="Proteomes" id="UP001295684">
    <property type="component" value="Unassembled WGS sequence"/>
</dbReference>
<evidence type="ECO:0000256" key="1">
    <source>
        <dbReference type="SAM" id="Coils"/>
    </source>
</evidence>
<feature type="region of interest" description="Disordered" evidence="2">
    <location>
        <begin position="1"/>
        <end position="114"/>
    </location>
</feature>
<feature type="compositionally biased region" description="Basic and acidic residues" evidence="2">
    <location>
        <begin position="47"/>
        <end position="57"/>
    </location>
</feature>
<feature type="compositionally biased region" description="Polar residues" evidence="2">
    <location>
        <begin position="15"/>
        <end position="45"/>
    </location>
</feature>
<keyword evidence="4" id="KW-1185">Reference proteome</keyword>
<name>A0AAD1XPF2_EUPCR</name>
<dbReference type="EMBL" id="CAMPGE010018048">
    <property type="protein sequence ID" value="CAI2376488.1"/>
    <property type="molecule type" value="Genomic_DNA"/>
</dbReference>
<feature type="compositionally biased region" description="Basic and acidic residues" evidence="2">
    <location>
        <begin position="297"/>
        <end position="307"/>
    </location>
</feature>
<evidence type="ECO:0000256" key="2">
    <source>
        <dbReference type="SAM" id="MobiDB-lite"/>
    </source>
</evidence>
<dbReference type="PANTHER" id="PTHR23159:SF31">
    <property type="entry name" value="CENTROSOME-ASSOCIATED PROTEIN CEP250 ISOFORM X1"/>
    <property type="match status" value="1"/>
</dbReference>
<reference evidence="3" key="1">
    <citation type="submission" date="2023-07" db="EMBL/GenBank/DDBJ databases">
        <authorList>
            <consortium name="AG Swart"/>
            <person name="Singh M."/>
            <person name="Singh A."/>
            <person name="Seah K."/>
            <person name="Emmerich C."/>
        </authorList>
    </citation>
    <scope>NUCLEOTIDE SEQUENCE</scope>
    <source>
        <strain evidence="3">DP1</strain>
    </source>
</reference>
<feature type="compositionally biased region" description="Polar residues" evidence="2">
    <location>
        <begin position="1000"/>
        <end position="1009"/>
    </location>
</feature>
<organism evidence="3 4">
    <name type="scientific">Euplotes crassus</name>
    <dbReference type="NCBI Taxonomy" id="5936"/>
    <lineage>
        <taxon>Eukaryota</taxon>
        <taxon>Sar</taxon>
        <taxon>Alveolata</taxon>
        <taxon>Ciliophora</taxon>
        <taxon>Intramacronucleata</taxon>
        <taxon>Spirotrichea</taxon>
        <taxon>Hypotrichia</taxon>
        <taxon>Euplotida</taxon>
        <taxon>Euplotidae</taxon>
        <taxon>Moneuplotes</taxon>
    </lineage>
</organism>
<feature type="region of interest" description="Disordered" evidence="2">
    <location>
        <begin position="486"/>
        <end position="509"/>
    </location>
</feature>
<evidence type="ECO:0000313" key="4">
    <source>
        <dbReference type="Proteomes" id="UP001295684"/>
    </source>
</evidence>
<dbReference type="PANTHER" id="PTHR23159">
    <property type="entry name" value="CENTROSOMAL PROTEIN 2"/>
    <property type="match status" value="1"/>
</dbReference>
<feature type="region of interest" description="Disordered" evidence="2">
    <location>
        <begin position="966"/>
        <end position="1009"/>
    </location>
</feature>
<gene>
    <name evidence="3" type="ORF">ECRASSUSDP1_LOCUS17858</name>
</gene>
<feature type="compositionally biased region" description="Low complexity" evidence="2">
    <location>
        <begin position="411"/>
        <end position="427"/>
    </location>
</feature>
<feature type="region of interest" description="Disordered" evidence="2">
    <location>
        <begin position="448"/>
        <end position="473"/>
    </location>
</feature>
<comment type="caution">
    <text evidence="3">The sequence shown here is derived from an EMBL/GenBank/DDBJ whole genome shotgun (WGS) entry which is preliminary data.</text>
</comment>
<sequence>MMLDKNAFEKALNQDKAQVSSQVPSEPKNNLKFSVQENPVVQTSGKTKREQLWEQRKMQKASKISPAFAAPGPVIKSTPETKSTPGLNFPGQSGSAPSKFTKPQEIKPQNNQSNFQVIGKVEETPLTLIEPKGHDFGAATKHNAPVSVPSGFPAKNEIVATKEPPQPINFNKRPPSVENFNTESFPAAESFYGKSEKFNKEPAPVQNHNQPQPPPPSYEEPRPLVPSRGGTREEKINKSEYLNDWKKEMEERELRKKREKEEERRKEREEMEKYSDPFGKAGAGAPNKNNRGQVITNRREAVEERIHHPPAPSYNDQKVSYNAPQMSQPEPPPQVYHPPQQPQPQVYQPPKPKPTVSFQPPIQQMMPEPSMGQNFQNPYMGGGSINNFQGGNPYDFQQPMLPQQNMGFNNPMPSYQQRQPSPPQMNNNMGGFGMNPGNNFGMGFHNQPMGGGGNMPDPNGMLPQPQGFNNISMDVYPTQEPVMAPSNKRTIQTPAGRDEGTALDVGGNEDLLANNKNKLKNEWQQQLIDQMEEKKRKKEEEKRRLELEDLEEEKKLQREREEMERQYKMEQDKEKQKFKNMQKENEALIEAKKKKQEDVRNNAPKINSRPPNPNRRQEVFGNGGQEGPTLVPVKPIQPNFEAPQQPPQVLGKTKIFSEIQEQIKKNFDEELDKLRLEMNSRNKQMRAQMEMLKGETDKAVRERNEANKELQRMKELLDKKKAQDGYQNKLVSALNRYAPKGTNEDAPERRAASRGGVDMNNYEQMFFNKNNNNINLAGKSLRGDSALVPVDHNDTISNYFHKGTIKKQEQTFKQDKKGIPIYEKSPEAVKTHAIEVNEKNPYTGNIEIPTLDSGIKNQIYRNRVKYQFEPDTEEKSTIKADDTLDFINKINGIGGDPNSNDEMKFGRQDSLSKKVNEIRKNKLNDTGFTANSNNMALDIDNFPALPEYEGIQSKFLESAGRGKLNDTSFHNKGDDSLNNSVLKNDSPAKSTRNGGMGVRDSTQSFGNGTVTTLRTVNTINLEKINNRNDNRLLDFENKYNFRDGGDDTLSNLLKNHDNDMSYEAIKLDNDTEFKSNNDYLRSIKEEKWEGTLKKHL</sequence>
<feature type="compositionally biased region" description="Basic and acidic residues" evidence="2">
    <location>
        <begin position="230"/>
        <end position="275"/>
    </location>
</feature>
<feature type="compositionally biased region" description="Polar residues" evidence="2">
    <location>
        <begin position="976"/>
        <end position="993"/>
    </location>
</feature>
<feature type="region of interest" description="Disordered" evidence="2">
    <location>
        <begin position="161"/>
        <end position="427"/>
    </location>
</feature>
<feature type="region of interest" description="Disordered" evidence="2">
    <location>
        <begin position="530"/>
        <end position="648"/>
    </location>
</feature>
<keyword evidence="1" id="KW-0175">Coiled coil</keyword>
<feature type="compositionally biased region" description="Pro residues" evidence="2">
    <location>
        <begin position="329"/>
        <end position="353"/>
    </location>
</feature>
<protein>
    <submittedName>
        <fullName evidence="3">Uncharacterized protein</fullName>
    </submittedName>
</protein>
<feature type="region of interest" description="Disordered" evidence="2">
    <location>
        <begin position="132"/>
        <end position="151"/>
    </location>
</feature>
<feature type="compositionally biased region" description="Basic and acidic residues" evidence="2">
    <location>
        <begin position="531"/>
        <end position="600"/>
    </location>
</feature>
<feature type="compositionally biased region" description="Polar residues" evidence="2">
    <location>
        <begin position="78"/>
        <end position="98"/>
    </location>
</feature>
<accession>A0AAD1XPF2</accession>
<dbReference type="AlphaFoldDB" id="A0AAD1XPF2"/>
<feature type="compositionally biased region" description="Polar residues" evidence="2">
    <location>
        <begin position="287"/>
        <end position="296"/>
    </location>
</feature>